<feature type="chain" id="PRO_5038835252" description="SLH domain-containing protein" evidence="2">
    <location>
        <begin position="23"/>
        <end position="206"/>
    </location>
</feature>
<evidence type="ECO:0000256" key="2">
    <source>
        <dbReference type="SAM" id="SignalP"/>
    </source>
</evidence>
<evidence type="ECO:0000313" key="4">
    <source>
        <dbReference type="EMBL" id="ALP95619.1"/>
    </source>
</evidence>
<feature type="domain" description="SLH" evidence="3">
    <location>
        <begin position="23"/>
        <end position="86"/>
    </location>
</feature>
<name>A0A0S2W8G9_9FIRM</name>
<evidence type="ECO:0000256" key="1">
    <source>
        <dbReference type="ARBA" id="ARBA00022737"/>
    </source>
</evidence>
<sequence>MKRKICALMLALGLTAAVTGQAAAAAFTDVPSGAWYAEAVAAVSDGGIMNGTTTTTFSPDGQVTRGMVAAVLWRMAGSPAPKGGSSFADVEAWYFYADAVAWAEENGIAAGRSDGSFGGGDIVTREQLAVFLYRYSQYAGEELANGVLDIYSDVDSVHAWAREGMAHAVGAGLITGRDNGELDPGGPATRAQLAVILQRLMTPAVG</sequence>
<gene>
    <name evidence="4" type="ORF">IB211_03229c</name>
</gene>
<feature type="domain" description="SLH" evidence="3">
    <location>
        <begin position="87"/>
        <end position="146"/>
    </location>
</feature>
<keyword evidence="5" id="KW-1185">Reference proteome</keyword>
<organism evidence="4 5">
    <name type="scientific">Intestinimonas butyriciproducens</name>
    <dbReference type="NCBI Taxonomy" id="1297617"/>
    <lineage>
        <taxon>Bacteria</taxon>
        <taxon>Bacillati</taxon>
        <taxon>Bacillota</taxon>
        <taxon>Clostridia</taxon>
        <taxon>Eubacteriales</taxon>
        <taxon>Intestinimonas</taxon>
    </lineage>
</organism>
<dbReference type="Proteomes" id="UP000064844">
    <property type="component" value="Chromosome"/>
</dbReference>
<dbReference type="InterPro" id="IPR001119">
    <property type="entry name" value="SLH_dom"/>
</dbReference>
<dbReference type="AlphaFoldDB" id="A0A0S2W8G9"/>
<dbReference type="KEGG" id="ibu:IB211_03229c"/>
<dbReference type="EMBL" id="CP011307">
    <property type="protein sequence ID" value="ALP95619.1"/>
    <property type="molecule type" value="Genomic_DNA"/>
</dbReference>
<dbReference type="InterPro" id="IPR051465">
    <property type="entry name" value="Cell_Envelope_Struct_Comp"/>
</dbReference>
<protein>
    <recommendedName>
        <fullName evidence="3">SLH domain-containing protein</fullName>
    </recommendedName>
</protein>
<keyword evidence="1" id="KW-0677">Repeat</keyword>
<dbReference type="PATRIC" id="fig|1297617.4.peg.3319"/>
<feature type="domain" description="SLH" evidence="3">
    <location>
        <begin position="148"/>
        <end position="206"/>
    </location>
</feature>
<keyword evidence="2" id="KW-0732">Signal</keyword>
<reference evidence="5" key="2">
    <citation type="submission" date="2015-04" db="EMBL/GenBank/DDBJ databases">
        <title>A butyrogenic pathway from the amino acid lysine in a human gut commensal.</title>
        <authorList>
            <person name="de Vos W.M."/>
            <person name="Bui N.T.P."/>
            <person name="Plugge C.M."/>
            <person name="Ritari J."/>
        </authorList>
    </citation>
    <scope>NUCLEOTIDE SEQUENCE [LARGE SCALE GENOMIC DNA]</scope>
    <source>
        <strain evidence="5">AF211</strain>
    </source>
</reference>
<evidence type="ECO:0000259" key="3">
    <source>
        <dbReference type="PROSITE" id="PS51272"/>
    </source>
</evidence>
<dbReference type="STRING" id="1297617.IB211_03229c"/>
<dbReference type="PANTHER" id="PTHR43308">
    <property type="entry name" value="OUTER MEMBRANE PROTEIN ALPHA-RELATED"/>
    <property type="match status" value="1"/>
</dbReference>
<dbReference type="PROSITE" id="PS51272">
    <property type="entry name" value="SLH"/>
    <property type="match status" value="3"/>
</dbReference>
<dbReference type="RefSeq" id="WP_033118562.1">
    <property type="nucleotide sequence ID" value="NZ_CALICV010000154.1"/>
</dbReference>
<dbReference type="eggNOG" id="COG0737">
    <property type="taxonomic scope" value="Bacteria"/>
</dbReference>
<feature type="signal peptide" evidence="2">
    <location>
        <begin position="1"/>
        <end position="22"/>
    </location>
</feature>
<dbReference type="Pfam" id="PF00395">
    <property type="entry name" value="SLH"/>
    <property type="match status" value="3"/>
</dbReference>
<accession>A0A0S2W8G9</accession>
<evidence type="ECO:0000313" key="5">
    <source>
        <dbReference type="Proteomes" id="UP000064844"/>
    </source>
</evidence>
<reference evidence="4 5" key="1">
    <citation type="journal article" date="2015" name="Nat. Commun.">
        <title>Production of butyrate from lysine and the Amadori product fructoselysine by a human gut commensal.</title>
        <authorList>
            <person name="Bui T.P."/>
            <person name="Ritari J."/>
            <person name="Boeren S."/>
            <person name="de Waard P."/>
            <person name="Plugge C.M."/>
            <person name="de Vos W.M."/>
        </authorList>
    </citation>
    <scope>NUCLEOTIDE SEQUENCE [LARGE SCALE GENOMIC DNA]</scope>
    <source>
        <strain evidence="4 5">AF211</strain>
    </source>
</reference>
<proteinExistence type="predicted"/>